<evidence type="ECO:0000256" key="3">
    <source>
        <dbReference type="ARBA" id="ARBA00023015"/>
    </source>
</evidence>
<keyword evidence="3" id="KW-0805">Transcription regulation</keyword>
<dbReference type="EMBL" id="NMUH01000728">
    <property type="protein sequence ID" value="MQL83938.1"/>
    <property type="molecule type" value="Genomic_DNA"/>
</dbReference>
<evidence type="ECO:0000256" key="4">
    <source>
        <dbReference type="ARBA" id="ARBA00023125"/>
    </source>
</evidence>
<feature type="compositionally biased region" description="Basic and acidic residues" evidence="7">
    <location>
        <begin position="356"/>
        <end position="365"/>
    </location>
</feature>
<dbReference type="Proteomes" id="UP000652761">
    <property type="component" value="Unassembled WGS sequence"/>
</dbReference>
<evidence type="ECO:0000313" key="9">
    <source>
        <dbReference type="EMBL" id="MQL83938.1"/>
    </source>
</evidence>
<dbReference type="FunFam" id="2.20.25.80:FF:000006">
    <property type="entry name" value="WRKY transcription factor"/>
    <property type="match status" value="1"/>
</dbReference>
<name>A0A843UKA4_COLES</name>
<dbReference type="PROSITE" id="PS50811">
    <property type="entry name" value="WRKY"/>
    <property type="match status" value="2"/>
</dbReference>
<dbReference type="GO" id="GO:0043565">
    <property type="term" value="F:sequence-specific DNA binding"/>
    <property type="evidence" value="ECO:0007669"/>
    <property type="project" value="InterPro"/>
</dbReference>
<evidence type="ECO:0000313" key="10">
    <source>
        <dbReference type="Proteomes" id="UP000652761"/>
    </source>
</evidence>
<proteinExistence type="predicted"/>
<comment type="caution">
    <text evidence="9">The sequence shown here is derived from an EMBL/GenBank/DDBJ whole genome shotgun (WGS) entry which is preliminary data.</text>
</comment>
<keyword evidence="6" id="KW-0539">Nucleus</keyword>
<protein>
    <recommendedName>
        <fullName evidence="8">WRKY domain-containing protein</fullName>
    </recommendedName>
</protein>
<dbReference type="InterPro" id="IPR003657">
    <property type="entry name" value="WRKY_dom"/>
</dbReference>
<keyword evidence="10" id="KW-1185">Reference proteome</keyword>
<evidence type="ECO:0000259" key="8">
    <source>
        <dbReference type="PROSITE" id="PS50811"/>
    </source>
</evidence>
<dbReference type="InterPro" id="IPR036576">
    <property type="entry name" value="WRKY_dom_sf"/>
</dbReference>
<dbReference type="FunFam" id="2.20.25.80:FF:000001">
    <property type="entry name" value="WRKY transcription factor 33"/>
    <property type="match status" value="1"/>
</dbReference>
<evidence type="ECO:0000256" key="7">
    <source>
        <dbReference type="SAM" id="MobiDB-lite"/>
    </source>
</evidence>
<keyword evidence="4" id="KW-0238">DNA-binding</keyword>
<keyword evidence="2" id="KW-0677">Repeat</keyword>
<evidence type="ECO:0000256" key="1">
    <source>
        <dbReference type="ARBA" id="ARBA00004123"/>
    </source>
</evidence>
<dbReference type="SMART" id="SM00774">
    <property type="entry name" value="WRKY"/>
    <property type="match status" value="2"/>
</dbReference>
<evidence type="ECO:0000256" key="6">
    <source>
        <dbReference type="ARBA" id="ARBA00023242"/>
    </source>
</evidence>
<accession>A0A843UKA4</accession>
<dbReference type="SUPFAM" id="SSF118290">
    <property type="entry name" value="WRKY DNA-binding domain"/>
    <property type="match status" value="2"/>
</dbReference>
<evidence type="ECO:0000256" key="2">
    <source>
        <dbReference type="ARBA" id="ARBA00022737"/>
    </source>
</evidence>
<organism evidence="9 10">
    <name type="scientific">Colocasia esculenta</name>
    <name type="common">Wild taro</name>
    <name type="synonym">Arum esculentum</name>
    <dbReference type="NCBI Taxonomy" id="4460"/>
    <lineage>
        <taxon>Eukaryota</taxon>
        <taxon>Viridiplantae</taxon>
        <taxon>Streptophyta</taxon>
        <taxon>Embryophyta</taxon>
        <taxon>Tracheophyta</taxon>
        <taxon>Spermatophyta</taxon>
        <taxon>Magnoliopsida</taxon>
        <taxon>Liliopsida</taxon>
        <taxon>Araceae</taxon>
        <taxon>Aroideae</taxon>
        <taxon>Colocasieae</taxon>
        <taxon>Colocasia</taxon>
    </lineage>
</organism>
<gene>
    <name evidence="9" type="ORF">Taro_016431</name>
</gene>
<keyword evidence="5" id="KW-0804">Transcription</keyword>
<feature type="domain" description="WRKY" evidence="8">
    <location>
        <begin position="283"/>
        <end position="341"/>
    </location>
</feature>
<dbReference type="GO" id="GO:0003700">
    <property type="term" value="F:DNA-binding transcription factor activity"/>
    <property type="evidence" value="ECO:0007669"/>
    <property type="project" value="InterPro"/>
</dbReference>
<reference evidence="9" key="1">
    <citation type="submission" date="2017-07" db="EMBL/GenBank/DDBJ databases">
        <title>Taro Niue Genome Assembly and Annotation.</title>
        <authorList>
            <person name="Atibalentja N."/>
            <person name="Keating K."/>
            <person name="Fields C.J."/>
        </authorList>
    </citation>
    <scope>NUCLEOTIDE SEQUENCE</scope>
    <source>
        <strain evidence="9">Niue_2</strain>
        <tissue evidence="9">Leaf</tissue>
    </source>
</reference>
<dbReference type="PANTHER" id="PTHR31221:SF338">
    <property type="entry name" value="OS08G0499300 PROTEIN"/>
    <property type="match status" value="1"/>
</dbReference>
<dbReference type="OrthoDB" id="2021103at2759"/>
<dbReference type="Gene3D" id="2.20.25.80">
    <property type="entry name" value="WRKY domain"/>
    <property type="match status" value="2"/>
</dbReference>
<feature type="non-terminal residue" evidence="9">
    <location>
        <position position="752"/>
    </location>
</feature>
<dbReference type="Pfam" id="PF03106">
    <property type="entry name" value="WRKY"/>
    <property type="match status" value="2"/>
</dbReference>
<dbReference type="PANTHER" id="PTHR31221">
    <property type="entry name" value="WRKY TRANSCRIPTION FACTOR PROTEIN 1-RELATED"/>
    <property type="match status" value="1"/>
</dbReference>
<sequence>VRHRLKGGSSEPTLSLSLTVAVQISSSRVLLPLPVPSGSSVVDTPVVAGTLFVDRLQSCVVFIQRDVGMAGGDGWWAAPLAPLSPTRSLPPRPLIDLGFAVKGAVAGERGGPSRAFASSSTCASFFSAGSFEFYPAGVFPAGGPEVEMKRDGDAYAAEGVLAGEDPVSMACIQSAKSKVSLDTSTEHFGTLAQMLMQTDYEGRAGFSGEVVSKGCPSDSVSDMEASVDAVGKGKRTAVPSCNPGILSDELQLEEHTHGNDVSQHLQDEDQAGVFSLCPGRPSDDGFNWRKYGQKQVKGSEYPRSYYKCTHPNCQVKKKVERSYDGQITEIIYKGKHNHPKPQPARRTIIGSSFPLHDMETPEKRGSPIKTESESVWSNHYGSEDDISTDCQPDGLERMSSTSALTDLSDPMSTAIEKHLGELESTGNLDLSSSLTCHDDDDQVTQDSMPPLDGDDEDDKSDSKRRTNESYLMETGSASRAVREPRVVVQTESEVDILDDGYRWRKYGQKVVKGNPNPRSYYKCTNPGCSVRKHVERAAHDLKSVITTYEGKHNHEVPVARNISSSSGSFPPACNAQSSMILPGSTVNPEHTTSGKDLAPHFKRKHDLSNEYVKQSYPGSLCADTRFGPASGYETKLFQQLAFQPPGPGPSINHAEMLQTSSVANPSPEFPIPFQRALNTGMDGVGVKHGAASSAAAQSLHARQVRLMDLQFLKAPKQEPKDEAFCSSVLPMNNLASASPSLCGQMMGGYPLQ</sequence>
<feature type="domain" description="WRKY" evidence="8">
    <location>
        <begin position="492"/>
        <end position="557"/>
    </location>
</feature>
<feature type="region of interest" description="Disordered" evidence="7">
    <location>
        <begin position="333"/>
        <end position="408"/>
    </location>
</feature>
<feature type="region of interest" description="Disordered" evidence="7">
    <location>
        <begin position="430"/>
        <end position="477"/>
    </location>
</feature>
<dbReference type="InterPro" id="IPR044810">
    <property type="entry name" value="WRKY_plant"/>
</dbReference>
<comment type="subcellular location">
    <subcellularLocation>
        <location evidence="1">Nucleus</location>
    </subcellularLocation>
</comment>
<dbReference type="GO" id="GO:0005634">
    <property type="term" value="C:nucleus"/>
    <property type="evidence" value="ECO:0007669"/>
    <property type="project" value="UniProtKB-SubCell"/>
</dbReference>
<evidence type="ECO:0000256" key="5">
    <source>
        <dbReference type="ARBA" id="ARBA00023163"/>
    </source>
</evidence>
<dbReference type="AlphaFoldDB" id="A0A843UKA4"/>